<feature type="compositionally biased region" description="Polar residues" evidence="4">
    <location>
        <begin position="121"/>
        <end position="130"/>
    </location>
</feature>
<feature type="transmembrane region" description="Helical" evidence="5">
    <location>
        <begin position="195"/>
        <end position="217"/>
    </location>
</feature>
<feature type="region of interest" description="Disordered" evidence="4">
    <location>
        <begin position="116"/>
        <end position="137"/>
    </location>
</feature>
<feature type="compositionally biased region" description="Low complexity" evidence="4">
    <location>
        <begin position="653"/>
        <end position="662"/>
    </location>
</feature>
<gene>
    <name evidence="7" type="ORF">OLC1_LOCUS24693</name>
</gene>
<evidence type="ECO:0000256" key="2">
    <source>
        <dbReference type="ARBA" id="ARBA00022730"/>
    </source>
</evidence>
<name>A0AAV1EGN9_OLDCO</name>
<dbReference type="InterPro" id="IPR018253">
    <property type="entry name" value="DnaJ_domain_CS"/>
</dbReference>
<dbReference type="PRINTS" id="PR00625">
    <property type="entry name" value="JDOMAIN"/>
</dbReference>
<keyword evidence="5" id="KW-0812">Transmembrane</keyword>
<reference evidence="7" key="1">
    <citation type="submission" date="2023-03" db="EMBL/GenBank/DDBJ databases">
        <authorList>
            <person name="Julca I."/>
        </authorList>
    </citation>
    <scope>NUCLEOTIDE SEQUENCE</scope>
</reference>
<dbReference type="EMBL" id="OX459126">
    <property type="protein sequence ID" value="CAI9118926.1"/>
    <property type="molecule type" value="Genomic_DNA"/>
</dbReference>
<dbReference type="InterPro" id="IPR032843">
    <property type="entry name" value="Jiv"/>
</dbReference>
<feature type="transmembrane region" description="Helical" evidence="5">
    <location>
        <begin position="257"/>
        <end position="282"/>
    </location>
</feature>
<feature type="region of interest" description="Disordered" evidence="4">
    <location>
        <begin position="964"/>
        <end position="988"/>
    </location>
</feature>
<dbReference type="SUPFAM" id="SSF54995">
    <property type="entry name" value="Ribosomal protein S6"/>
    <property type="match status" value="1"/>
</dbReference>
<dbReference type="InterPro" id="IPR036869">
    <property type="entry name" value="J_dom_sf"/>
</dbReference>
<sequence length="988" mass="111278">MARKKGNQQKKGVSNYRSDSPANQEKTNATESTGPQDKENLSQLTNNVPWSETNDSKSKVEAPTNSKQHKYKKSSKIAAEVADRTEVEEQNKMEPGGCDINVPDSTERVEMLSHVCGSPKASGSSISQSPDGLHGGKDTPKDLELSYALIFRLKSFCLSASKASMEWLERQKPLFIATRNNAVDACRYVQGKIEVAYPIILKWSMHFVNIVLLLFMVWLDCSLRGLESFLRMGTTSFFTVVWCSVLSITAMIGVFKFLLALVAAIIIGLFMGFTIALILMAISAITLLWLYGSFWTTMLVILFGGLAFAFGRERLALFIATSYSMYCVWASVGWVRLFFGLNLSFISSDVLIYILRNNMKDQRRSNNTTGEQASEEPGQSDFFAGGQYPASSAGIGVAGPSADERSGTPSTSGFDHEATSEDEVVRLLNCSDNYSAFGFARFENVDISVLKREYKKKAMLVHPDKNMGNEKAAEAFKKLQNAYEVLLDSAKRKAYDDELRREELLDYFRHFQETSHKSRGRGFFPRGFSREEADGEDPHREARRIACRKCGNFHVWFLTKKVKSKARWCQECKDFHQAKDGDGWVEQSSHPILFGMLQKVDPPAAFVCADGKIYDATEWYICQGMRCPANSHKPSFHVNTSITSKATAGGRGSSSSGQRSGGPIPTPNMEDAMTQEEFYEWFQNAVQSGMFDNFPGGGPPENSPSAQGKGGSHGGKIRQSSLLKLRKRASATVVAARKDSNQKKTDSHSFIARPDEATGPFPEAVLLKEKKVEKDGKLVPEFADAEEEALYEALNLQLESDLNLERMRHYEVVYLIHEDHKNEVESVNQKVQEFILENKGRVWRFSDWGMRKLAYKIQKAKNAHYILMNFELEARLINDFKNMLDKDERIIRHLVMKREKAETAECPPPPLFHSLQSDVEDDEDWDEEDEFDDDDEDWVDEEDGDEIDMSAFRDSAEGVIYVDEEDADKSNLQNAVGRRKQKAEKVLH</sequence>
<comment type="similarity">
    <text evidence="1">Belongs to the bacterial ribosomal protein bS6 family.</text>
</comment>
<dbReference type="InterPro" id="IPR035980">
    <property type="entry name" value="Ribosomal_bS6_sf"/>
</dbReference>
<evidence type="ECO:0000313" key="8">
    <source>
        <dbReference type="Proteomes" id="UP001161247"/>
    </source>
</evidence>
<organism evidence="7 8">
    <name type="scientific">Oldenlandia corymbosa var. corymbosa</name>
    <dbReference type="NCBI Taxonomy" id="529605"/>
    <lineage>
        <taxon>Eukaryota</taxon>
        <taxon>Viridiplantae</taxon>
        <taxon>Streptophyta</taxon>
        <taxon>Embryophyta</taxon>
        <taxon>Tracheophyta</taxon>
        <taxon>Spermatophyta</taxon>
        <taxon>Magnoliopsida</taxon>
        <taxon>eudicotyledons</taxon>
        <taxon>Gunneridae</taxon>
        <taxon>Pentapetalae</taxon>
        <taxon>asterids</taxon>
        <taxon>lamiids</taxon>
        <taxon>Gentianales</taxon>
        <taxon>Rubiaceae</taxon>
        <taxon>Rubioideae</taxon>
        <taxon>Spermacoceae</taxon>
        <taxon>Hedyotis-Oldenlandia complex</taxon>
        <taxon>Oldenlandia</taxon>
    </lineage>
</organism>
<dbReference type="GO" id="GO:0006412">
    <property type="term" value="P:translation"/>
    <property type="evidence" value="ECO:0007669"/>
    <property type="project" value="InterPro"/>
</dbReference>
<feature type="region of interest" description="Disordered" evidence="4">
    <location>
        <begin position="1"/>
        <end position="102"/>
    </location>
</feature>
<keyword evidence="3" id="KW-0694">RNA-binding</keyword>
<dbReference type="FunFam" id="3.30.70.60:FF:000002">
    <property type="entry name" value="30S ribosomal protein S6"/>
    <property type="match status" value="1"/>
</dbReference>
<feature type="domain" description="J" evidence="6">
    <location>
        <begin position="432"/>
        <end position="499"/>
    </location>
</feature>
<dbReference type="AlphaFoldDB" id="A0AAV1EGN9"/>
<dbReference type="InterPro" id="IPR001623">
    <property type="entry name" value="DnaJ_domain"/>
</dbReference>
<keyword evidence="2" id="KW-0699">rRNA-binding</keyword>
<evidence type="ECO:0000256" key="4">
    <source>
        <dbReference type="SAM" id="MobiDB-lite"/>
    </source>
</evidence>
<dbReference type="InterPro" id="IPR020814">
    <property type="entry name" value="Ribosomal_S6_plastid/chlpt"/>
</dbReference>
<feature type="transmembrane region" description="Helical" evidence="5">
    <location>
        <begin position="229"/>
        <end position="250"/>
    </location>
</feature>
<accession>A0AAV1EGN9</accession>
<dbReference type="PANTHER" id="PTHR45270">
    <property type="entry name" value="OS03G0832900 PROTEIN"/>
    <property type="match status" value="1"/>
</dbReference>
<feature type="transmembrane region" description="Helical" evidence="5">
    <location>
        <begin position="338"/>
        <end position="355"/>
    </location>
</feature>
<dbReference type="Gene3D" id="1.10.287.110">
    <property type="entry name" value="DnaJ domain"/>
    <property type="match status" value="1"/>
</dbReference>
<dbReference type="PROSITE" id="PS00636">
    <property type="entry name" value="DNAJ_1"/>
    <property type="match status" value="1"/>
</dbReference>
<dbReference type="SUPFAM" id="SSF46565">
    <property type="entry name" value="Chaperone J-domain"/>
    <property type="match status" value="1"/>
</dbReference>
<keyword evidence="5" id="KW-1133">Transmembrane helix</keyword>
<dbReference type="Pfam" id="PF00226">
    <property type="entry name" value="DnaJ"/>
    <property type="match status" value="1"/>
</dbReference>
<feature type="region of interest" description="Disordered" evidence="4">
    <location>
        <begin position="644"/>
        <end position="670"/>
    </location>
</feature>
<feature type="transmembrane region" description="Helical" evidence="5">
    <location>
        <begin position="288"/>
        <end position="308"/>
    </location>
</feature>
<evidence type="ECO:0000259" key="6">
    <source>
        <dbReference type="PROSITE" id="PS50076"/>
    </source>
</evidence>
<feature type="compositionally biased region" description="Polar residues" evidence="4">
    <location>
        <begin position="9"/>
        <end position="53"/>
    </location>
</feature>
<feature type="compositionally biased region" description="Basic and acidic residues" evidence="4">
    <location>
        <begin position="81"/>
        <end position="92"/>
    </location>
</feature>
<dbReference type="InterPro" id="IPR000529">
    <property type="entry name" value="Ribosomal_bS6"/>
</dbReference>
<dbReference type="HAMAP" id="MF_00360">
    <property type="entry name" value="Ribosomal_bS6"/>
    <property type="match status" value="1"/>
</dbReference>
<dbReference type="Pfam" id="PF01250">
    <property type="entry name" value="Ribosomal_S6"/>
    <property type="match status" value="1"/>
</dbReference>
<dbReference type="InterPro" id="IPR014717">
    <property type="entry name" value="Transl_elong_EF1B/ribsomal_bS6"/>
</dbReference>
<dbReference type="PROSITE" id="PS50076">
    <property type="entry name" value="DNAJ_2"/>
    <property type="match status" value="1"/>
</dbReference>
<evidence type="ECO:0000256" key="3">
    <source>
        <dbReference type="ARBA" id="ARBA00022884"/>
    </source>
</evidence>
<evidence type="ECO:0000313" key="7">
    <source>
        <dbReference type="EMBL" id="CAI9118926.1"/>
    </source>
</evidence>
<evidence type="ECO:0000256" key="5">
    <source>
        <dbReference type="SAM" id="Phobius"/>
    </source>
</evidence>
<keyword evidence="5" id="KW-0472">Membrane</keyword>
<feature type="compositionally biased region" description="Acidic residues" evidence="4">
    <location>
        <begin position="918"/>
        <end position="948"/>
    </location>
</feature>
<feature type="region of interest" description="Disordered" evidence="4">
    <location>
        <begin position="396"/>
        <end position="418"/>
    </location>
</feature>
<dbReference type="CDD" id="cd00473">
    <property type="entry name" value="bS6"/>
    <property type="match status" value="1"/>
</dbReference>
<dbReference type="GO" id="GO:0019843">
    <property type="term" value="F:rRNA binding"/>
    <property type="evidence" value="ECO:0007669"/>
    <property type="project" value="UniProtKB-KW"/>
</dbReference>
<dbReference type="GO" id="GO:0003735">
    <property type="term" value="F:structural constituent of ribosome"/>
    <property type="evidence" value="ECO:0007669"/>
    <property type="project" value="InterPro"/>
</dbReference>
<dbReference type="Gene3D" id="3.30.70.60">
    <property type="match status" value="1"/>
</dbReference>
<dbReference type="Pfam" id="PF14901">
    <property type="entry name" value="Jiv90"/>
    <property type="match status" value="1"/>
</dbReference>
<dbReference type="PANTHER" id="PTHR45270:SF4">
    <property type="entry name" value="CHAPERONE DNAJ-DOMAIN SUPERFAMILY PROTEIN"/>
    <property type="match status" value="1"/>
</dbReference>
<keyword evidence="8" id="KW-1185">Reference proteome</keyword>
<feature type="region of interest" description="Disordered" evidence="4">
    <location>
        <begin position="690"/>
        <end position="722"/>
    </location>
</feature>
<dbReference type="SMART" id="SM00271">
    <property type="entry name" value="DnaJ"/>
    <property type="match status" value="1"/>
</dbReference>
<dbReference type="CDD" id="cd06257">
    <property type="entry name" value="DnaJ"/>
    <property type="match status" value="1"/>
</dbReference>
<protein>
    <submittedName>
        <fullName evidence="7">OLC1v1020554C2</fullName>
    </submittedName>
</protein>
<evidence type="ECO:0000256" key="1">
    <source>
        <dbReference type="ARBA" id="ARBA00009512"/>
    </source>
</evidence>
<dbReference type="NCBIfam" id="TIGR00166">
    <property type="entry name" value="S6"/>
    <property type="match status" value="1"/>
</dbReference>
<feature type="region of interest" description="Disordered" evidence="4">
    <location>
        <begin position="901"/>
        <end position="949"/>
    </location>
</feature>
<proteinExistence type="inferred from homology"/>
<dbReference type="GO" id="GO:0005840">
    <property type="term" value="C:ribosome"/>
    <property type="evidence" value="ECO:0007669"/>
    <property type="project" value="InterPro"/>
</dbReference>
<dbReference type="Proteomes" id="UP001161247">
    <property type="component" value="Chromosome 9"/>
</dbReference>